<protein>
    <submittedName>
        <fullName evidence="1">Bromodomain and WD repeat-containing protein 1</fullName>
    </submittedName>
</protein>
<reference evidence="1" key="1">
    <citation type="submission" date="2020-07" db="EMBL/GenBank/DDBJ databases">
        <title>The High-quality genome of the commercially important snow crab, Chionoecetes opilio.</title>
        <authorList>
            <person name="Jeong J.-H."/>
            <person name="Ryu S."/>
        </authorList>
    </citation>
    <scope>NUCLEOTIDE SEQUENCE</scope>
    <source>
        <strain evidence="1">MADBK_172401_WGS</strain>
        <tissue evidence="1">Digestive gland</tissue>
    </source>
</reference>
<dbReference type="PANTHER" id="PTHR16266:SF17">
    <property type="entry name" value="BRWD3"/>
    <property type="match status" value="1"/>
</dbReference>
<dbReference type="GO" id="GO:0006357">
    <property type="term" value="P:regulation of transcription by RNA polymerase II"/>
    <property type="evidence" value="ECO:0007669"/>
    <property type="project" value="TreeGrafter"/>
</dbReference>
<dbReference type="AlphaFoldDB" id="A0A8J4XUQ9"/>
<dbReference type="EMBL" id="JACEEZ010019942">
    <property type="protein sequence ID" value="KAG0715178.1"/>
    <property type="molecule type" value="Genomic_DNA"/>
</dbReference>
<sequence length="181" mass="20297">MALEALHEEAKPLGLEVSWLKTKVQNEENKHLQPNHLARMVARLGPAMDQLVQLPHSSARTLLGAGSQSLLRTQDDLWKSYSTVSSVVARPRGRAAIDPVRLRGLPCLVHSLMGREVGATLRRSHVLTNKFFSRTQLCLRSIGHLSAVYCMLFDRTGKYVFPQSKDGTGWQSFHFHSLDDI</sequence>
<dbReference type="GO" id="GO:0008360">
    <property type="term" value="P:regulation of cell shape"/>
    <property type="evidence" value="ECO:0007669"/>
    <property type="project" value="TreeGrafter"/>
</dbReference>
<dbReference type="PANTHER" id="PTHR16266">
    <property type="entry name" value="WD REPEAT DOMAIN 9"/>
    <property type="match status" value="1"/>
</dbReference>
<proteinExistence type="predicted"/>
<dbReference type="OrthoDB" id="528635at2759"/>
<dbReference type="InterPro" id="IPR052060">
    <property type="entry name" value="Bromo_WD_repeat"/>
</dbReference>
<evidence type="ECO:0000313" key="2">
    <source>
        <dbReference type="Proteomes" id="UP000770661"/>
    </source>
</evidence>
<accession>A0A8J4XUQ9</accession>
<dbReference type="GO" id="GO:0005634">
    <property type="term" value="C:nucleus"/>
    <property type="evidence" value="ECO:0007669"/>
    <property type="project" value="TreeGrafter"/>
</dbReference>
<dbReference type="GO" id="GO:0007010">
    <property type="term" value="P:cytoskeleton organization"/>
    <property type="evidence" value="ECO:0007669"/>
    <property type="project" value="TreeGrafter"/>
</dbReference>
<evidence type="ECO:0000313" key="1">
    <source>
        <dbReference type="EMBL" id="KAG0715178.1"/>
    </source>
</evidence>
<comment type="caution">
    <text evidence="1">The sequence shown here is derived from an EMBL/GenBank/DDBJ whole genome shotgun (WGS) entry which is preliminary data.</text>
</comment>
<gene>
    <name evidence="1" type="primary">Brwd1</name>
    <name evidence="1" type="ORF">GWK47_012543</name>
</gene>
<keyword evidence="2" id="KW-1185">Reference proteome</keyword>
<organism evidence="1 2">
    <name type="scientific">Chionoecetes opilio</name>
    <name type="common">Atlantic snow crab</name>
    <name type="synonym">Cancer opilio</name>
    <dbReference type="NCBI Taxonomy" id="41210"/>
    <lineage>
        <taxon>Eukaryota</taxon>
        <taxon>Metazoa</taxon>
        <taxon>Ecdysozoa</taxon>
        <taxon>Arthropoda</taxon>
        <taxon>Crustacea</taxon>
        <taxon>Multicrustacea</taxon>
        <taxon>Malacostraca</taxon>
        <taxon>Eumalacostraca</taxon>
        <taxon>Eucarida</taxon>
        <taxon>Decapoda</taxon>
        <taxon>Pleocyemata</taxon>
        <taxon>Brachyura</taxon>
        <taxon>Eubrachyura</taxon>
        <taxon>Majoidea</taxon>
        <taxon>Majidae</taxon>
        <taxon>Chionoecetes</taxon>
    </lineage>
</organism>
<dbReference type="Proteomes" id="UP000770661">
    <property type="component" value="Unassembled WGS sequence"/>
</dbReference>
<name>A0A8J4XUQ9_CHIOP</name>